<gene>
    <name evidence="5" type="ORF">ACA1_070460</name>
</gene>
<feature type="compositionally biased region" description="Low complexity" evidence="3">
    <location>
        <begin position="456"/>
        <end position="467"/>
    </location>
</feature>
<dbReference type="InterPro" id="IPR051339">
    <property type="entry name" value="DnaJ_subfamily_B"/>
</dbReference>
<evidence type="ECO:0000313" key="6">
    <source>
        <dbReference type="Proteomes" id="UP000011083"/>
    </source>
</evidence>
<name>L8HFA5_ACACF</name>
<evidence type="ECO:0000256" key="1">
    <source>
        <dbReference type="ARBA" id="ARBA00023186"/>
    </source>
</evidence>
<dbReference type="PANTHER" id="PTHR24078:SF553">
    <property type="entry name" value="DNAJ HOMOLOG SUBFAMILY B MEMBER 5"/>
    <property type="match status" value="1"/>
</dbReference>
<keyword evidence="2" id="KW-0175">Coiled coil</keyword>
<dbReference type="InterPro" id="IPR001623">
    <property type="entry name" value="DnaJ_domain"/>
</dbReference>
<dbReference type="InterPro" id="IPR036869">
    <property type="entry name" value="J_dom_sf"/>
</dbReference>
<dbReference type="PRINTS" id="PR00625">
    <property type="entry name" value="JDOMAIN"/>
</dbReference>
<dbReference type="AlphaFoldDB" id="L8HFA5"/>
<dbReference type="EMBL" id="KB007857">
    <property type="protein sequence ID" value="ELR23438.1"/>
    <property type="molecule type" value="Genomic_DNA"/>
</dbReference>
<dbReference type="GO" id="GO:0006457">
    <property type="term" value="P:protein folding"/>
    <property type="evidence" value="ECO:0007669"/>
    <property type="project" value="InterPro"/>
</dbReference>
<accession>L8HFA5</accession>
<dbReference type="FunFam" id="1.10.287.110:FF:000072">
    <property type="entry name" value="DnaJ family protein"/>
    <property type="match status" value="1"/>
</dbReference>
<reference evidence="5 6" key="1">
    <citation type="journal article" date="2013" name="Genome Biol.">
        <title>Genome of Acanthamoeba castellanii highlights extensive lateral gene transfer and early evolution of tyrosine kinase signaling.</title>
        <authorList>
            <person name="Clarke M."/>
            <person name="Lohan A.J."/>
            <person name="Liu B."/>
            <person name="Lagkouvardos I."/>
            <person name="Roy S."/>
            <person name="Zafar N."/>
            <person name="Bertelli C."/>
            <person name="Schilde C."/>
            <person name="Kianianmomeni A."/>
            <person name="Burglin T.R."/>
            <person name="Frech C."/>
            <person name="Turcotte B."/>
            <person name="Kopec K.O."/>
            <person name="Synnott J.M."/>
            <person name="Choo C."/>
            <person name="Paponov I."/>
            <person name="Finkler A."/>
            <person name="Soon Heng Tan C."/>
            <person name="Hutchins A.P."/>
            <person name="Weinmeier T."/>
            <person name="Rattei T."/>
            <person name="Chu J.S."/>
            <person name="Gimenez G."/>
            <person name="Irimia M."/>
            <person name="Rigden D.J."/>
            <person name="Fitzpatrick D.A."/>
            <person name="Lorenzo-Morales J."/>
            <person name="Bateman A."/>
            <person name="Chiu C.H."/>
            <person name="Tang P."/>
            <person name="Hegemann P."/>
            <person name="Fromm H."/>
            <person name="Raoult D."/>
            <person name="Greub G."/>
            <person name="Miranda-Saavedra D."/>
            <person name="Chen N."/>
            <person name="Nash P."/>
            <person name="Ginger M.L."/>
            <person name="Horn M."/>
            <person name="Schaap P."/>
            <person name="Caler L."/>
            <person name="Loftus B."/>
        </authorList>
    </citation>
    <scope>NUCLEOTIDE SEQUENCE [LARGE SCALE GENOMIC DNA]</scope>
    <source>
        <strain evidence="5 6">Neff</strain>
    </source>
</reference>
<dbReference type="OrthoDB" id="550424at2759"/>
<dbReference type="Pfam" id="PF01556">
    <property type="entry name" value="DnaJ_C"/>
    <property type="match status" value="1"/>
</dbReference>
<feature type="region of interest" description="Disordered" evidence="3">
    <location>
        <begin position="506"/>
        <end position="530"/>
    </location>
</feature>
<dbReference type="InterPro" id="IPR002939">
    <property type="entry name" value="DnaJ_C"/>
</dbReference>
<feature type="domain" description="J" evidence="4">
    <location>
        <begin position="4"/>
        <end position="70"/>
    </location>
</feature>
<dbReference type="KEGG" id="acan:ACA1_070460"/>
<dbReference type="SUPFAM" id="SSF49493">
    <property type="entry name" value="HSP40/DnaJ peptide-binding domain"/>
    <property type="match status" value="2"/>
</dbReference>
<proteinExistence type="predicted"/>
<evidence type="ECO:0000259" key="4">
    <source>
        <dbReference type="PROSITE" id="PS50076"/>
    </source>
</evidence>
<dbReference type="CDD" id="cd10747">
    <property type="entry name" value="DnaJ_C"/>
    <property type="match status" value="1"/>
</dbReference>
<dbReference type="CDD" id="cd06257">
    <property type="entry name" value="DnaJ"/>
    <property type="match status" value="1"/>
</dbReference>
<dbReference type="InterPro" id="IPR008971">
    <property type="entry name" value="HSP40/DnaJ_pept-bd"/>
</dbReference>
<dbReference type="Proteomes" id="UP000011083">
    <property type="component" value="Unassembled WGS sequence"/>
</dbReference>
<evidence type="ECO:0000256" key="3">
    <source>
        <dbReference type="SAM" id="MobiDB-lite"/>
    </source>
</evidence>
<feature type="region of interest" description="Disordered" evidence="3">
    <location>
        <begin position="454"/>
        <end position="486"/>
    </location>
</feature>
<protein>
    <submittedName>
        <fullName evidence="5">Chaperone protein DnaJ, putative</fullName>
    </submittedName>
</protein>
<keyword evidence="1" id="KW-0143">Chaperone</keyword>
<dbReference type="Gene3D" id="2.60.260.20">
    <property type="entry name" value="Urease metallochaperone UreE, N-terminal domain"/>
    <property type="match status" value="2"/>
</dbReference>
<dbReference type="PANTHER" id="PTHR24078">
    <property type="entry name" value="DNAJ HOMOLOG SUBFAMILY C MEMBER"/>
    <property type="match status" value="1"/>
</dbReference>
<dbReference type="PROSITE" id="PS00636">
    <property type="entry name" value="DNAJ_1"/>
    <property type="match status" value="1"/>
</dbReference>
<dbReference type="FunFam" id="2.60.260.20:FF:000006">
    <property type="entry name" value="DnaJ subfamily B member 13"/>
    <property type="match status" value="1"/>
</dbReference>
<dbReference type="RefSeq" id="XP_004352966.1">
    <property type="nucleotide sequence ID" value="XM_004352914.1"/>
</dbReference>
<dbReference type="GO" id="GO:0005829">
    <property type="term" value="C:cytosol"/>
    <property type="evidence" value="ECO:0007669"/>
    <property type="project" value="TreeGrafter"/>
</dbReference>
<sequence>MGKDYYKILGVDKGANDDQLKKAYRKMALKWHPDRNQDKKEKAEEMFKEVNEAFEVLSDPKKRQIYDQFGEEGLKGGGGGGPAGAGGFEGFGGFPGGGGGGFQSFRFTPSNADDIFRSFFGDFGGMGTGAGMGGMGGMPGMGGGGGRRRAAGGPFGGMGGMGGMGGSPFGGAFGGMGGMEEETPQAPPVVHKLRVTLEELYTGVQKKMKVTKTLVDPSGKSVQVEKILTIDVKPGWKAGTKITFPKEGDERPGVEPADIVFVIEEKPHAVFKREGNDLIYTHNITLAQALTGFDVSLRTLDGRPLTVPLRDAVVDPSYVKVVPGQGMPVSKTPSQKGSLRIRFNIAFPRKLDADQKSLTVSASPSTFGGEYNCLRPALILLSYPPSPNKSSPAYQALRETLQEMREQLDDNNHLLQATQQALATSQQALATSQQALRNAQQALRNAQQRLLDHQCPATQPQATATTTRASPYKRRRAESQTPYPPQAEGVQNLVAFFEFNQRGQQATLRARASPEDASKEDFHFNEDLSE</sequence>
<dbReference type="Gene3D" id="1.10.287.110">
    <property type="entry name" value="DnaJ domain"/>
    <property type="match status" value="1"/>
</dbReference>
<dbReference type="FunFam" id="2.60.260.20:FF:000002">
    <property type="entry name" value="Dnaj homolog subfamily b member"/>
    <property type="match status" value="1"/>
</dbReference>
<evidence type="ECO:0000313" key="5">
    <source>
        <dbReference type="EMBL" id="ELR23438.1"/>
    </source>
</evidence>
<organism evidence="5 6">
    <name type="scientific">Acanthamoeba castellanii (strain ATCC 30010 / Neff)</name>
    <dbReference type="NCBI Taxonomy" id="1257118"/>
    <lineage>
        <taxon>Eukaryota</taxon>
        <taxon>Amoebozoa</taxon>
        <taxon>Discosea</taxon>
        <taxon>Longamoebia</taxon>
        <taxon>Centramoebida</taxon>
        <taxon>Acanthamoebidae</taxon>
        <taxon>Acanthamoeba</taxon>
    </lineage>
</organism>
<dbReference type="STRING" id="1257118.L8HFA5"/>
<dbReference type="SUPFAM" id="SSF46565">
    <property type="entry name" value="Chaperone J-domain"/>
    <property type="match status" value="1"/>
</dbReference>
<dbReference type="GeneID" id="14924415"/>
<keyword evidence="6" id="KW-1185">Reference proteome</keyword>
<dbReference type="GO" id="GO:0051087">
    <property type="term" value="F:protein-folding chaperone binding"/>
    <property type="evidence" value="ECO:0007669"/>
    <property type="project" value="TreeGrafter"/>
</dbReference>
<dbReference type="PROSITE" id="PS50076">
    <property type="entry name" value="DNAJ_2"/>
    <property type="match status" value="1"/>
</dbReference>
<dbReference type="InterPro" id="IPR018253">
    <property type="entry name" value="DnaJ_domain_CS"/>
</dbReference>
<dbReference type="OMA" id="KNAICAK"/>
<dbReference type="SMART" id="SM00271">
    <property type="entry name" value="DnaJ"/>
    <property type="match status" value="1"/>
</dbReference>
<dbReference type="GO" id="GO:0051082">
    <property type="term" value="F:unfolded protein binding"/>
    <property type="evidence" value="ECO:0007669"/>
    <property type="project" value="InterPro"/>
</dbReference>
<feature type="compositionally biased region" description="Basic and acidic residues" evidence="3">
    <location>
        <begin position="512"/>
        <end position="530"/>
    </location>
</feature>
<dbReference type="VEuPathDB" id="AmoebaDB:ACA1_070460"/>
<evidence type="ECO:0000256" key="2">
    <source>
        <dbReference type="SAM" id="Coils"/>
    </source>
</evidence>
<feature type="coiled-coil region" evidence="2">
    <location>
        <begin position="394"/>
        <end position="449"/>
    </location>
</feature>
<dbReference type="Pfam" id="PF00226">
    <property type="entry name" value="DnaJ"/>
    <property type="match status" value="1"/>
</dbReference>